<dbReference type="EC" id="2.3.2.26" evidence="2"/>
<evidence type="ECO:0000256" key="1">
    <source>
        <dbReference type="ARBA" id="ARBA00000885"/>
    </source>
</evidence>
<dbReference type="PROSITE" id="PS50096">
    <property type="entry name" value="IQ"/>
    <property type="match status" value="1"/>
</dbReference>
<protein>
    <recommendedName>
        <fullName evidence="2">HECT-type E3 ubiquitin transferase</fullName>
        <ecNumber evidence="2">2.3.2.26</ecNumber>
    </recommendedName>
</protein>
<proteinExistence type="predicted"/>
<dbReference type="CDD" id="cd00078">
    <property type="entry name" value="HECTc"/>
    <property type="match status" value="1"/>
</dbReference>
<dbReference type="SUPFAM" id="SSF56204">
    <property type="entry name" value="Hect, E3 ligase catalytic domain"/>
    <property type="match status" value="1"/>
</dbReference>
<dbReference type="InterPro" id="IPR035983">
    <property type="entry name" value="Hect_E3_ubiquitin_ligase"/>
</dbReference>
<dbReference type="GO" id="GO:0061630">
    <property type="term" value="F:ubiquitin protein ligase activity"/>
    <property type="evidence" value="ECO:0007669"/>
    <property type="project" value="UniProtKB-EC"/>
</dbReference>
<comment type="catalytic activity">
    <reaction evidence="1">
        <text>S-ubiquitinyl-[E2 ubiquitin-conjugating enzyme]-L-cysteine + [acceptor protein]-L-lysine = [E2 ubiquitin-conjugating enzyme]-L-cysteine + N(6)-ubiquitinyl-[acceptor protein]-L-lysine.</text>
        <dbReference type="EC" id="2.3.2.26"/>
    </reaction>
</comment>
<feature type="domain" description="HECT" evidence="5">
    <location>
        <begin position="702"/>
        <end position="1064"/>
    </location>
</feature>
<dbReference type="Gene3D" id="3.30.2410.10">
    <property type="entry name" value="Hect, E3 ligase catalytic domain"/>
    <property type="match status" value="1"/>
</dbReference>
<dbReference type="PANTHER" id="PTHR45700:SF3">
    <property type="entry name" value="UBIQUITIN-PROTEIN LIGASE E3B"/>
    <property type="match status" value="1"/>
</dbReference>
<dbReference type="FunFam" id="3.30.2160.10:FF:000002">
    <property type="entry name" value="Putative Ubiquitin-protein ligase E3C"/>
    <property type="match status" value="1"/>
</dbReference>
<dbReference type="Pfam" id="PF00632">
    <property type="entry name" value="HECT"/>
    <property type="match status" value="1"/>
</dbReference>
<evidence type="ECO:0000313" key="7">
    <source>
        <dbReference type="Proteomes" id="UP001152795"/>
    </source>
</evidence>
<dbReference type="AlphaFoldDB" id="A0A7D9I0Q9"/>
<accession>A0A7D9I0Q9</accession>
<dbReference type="Gene3D" id="3.30.2160.10">
    <property type="entry name" value="Hect, E3 ligase catalytic domain"/>
    <property type="match status" value="1"/>
</dbReference>
<keyword evidence="4" id="KW-0833">Ubl conjugation pathway</keyword>
<comment type="caution">
    <text evidence="6">The sequence shown here is derived from an EMBL/GenBank/DDBJ whole genome shotgun (WGS) entry which is preliminary data.</text>
</comment>
<gene>
    <name evidence="6" type="ORF">PACLA_8A062010</name>
</gene>
<evidence type="ECO:0000256" key="3">
    <source>
        <dbReference type="ARBA" id="ARBA00022679"/>
    </source>
</evidence>
<evidence type="ECO:0000313" key="6">
    <source>
        <dbReference type="EMBL" id="CAB3994759.1"/>
    </source>
</evidence>
<evidence type="ECO:0000256" key="4">
    <source>
        <dbReference type="ARBA" id="ARBA00022786"/>
    </source>
</evidence>
<evidence type="ECO:0000256" key="2">
    <source>
        <dbReference type="ARBA" id="ARBA00012485"/>
    </source>
</evidence>
<dbReference type="InterPro" id="IPR000569">
    <property type="entry name" value="HECT_dom"/>
</dbReference>
<keyword evidence="6" id="KW-0436">Ligase</keyword>
<dbReference type="InterPro" id="IPR044611">
    <property type="entry name" value="E3A/B/C-like"/>
</dbReference>
<keyword evidence="7" id="KW-1185">Reference proteome</keyword>
<dbReference type="EMBL" id="CACRXK020002533">
    <property type="protein sequence ID" value="CAB3994759.1"/>
    <property type="molecule type" value="Genomic_DNA"/>
</dbReference>
<dbReference type="PANTHER" id="PTHR45700">
    <property type="entry name" value="UBIQUITIN-PROTEIN LIGASE E3C"/>
    <property type="match status" value="1"/>
</dbReference>
<dbReference type="SMART" id="SM00119">
    <property type="entry name" value="HECTc"/>
    <property type="match status" value="1"/>
</dbReference>
<evidence type="ECO:0000259" key="5">
    <source>
        <dbReference type="PROSITE" id="PS50237"/>
    </source>
</evidence>
<dbReference type="GO" id="GO:0006511">
    <property type="term" value="P:ubiquitin-dependent protein catabolic process"/>
    <property type="evidence" value="ECO:0007669"/>
    <property type="project" value="TreeGrafter"/>
</dbReference>
<dbReference type="Proteomes" id="UP001152795">
    <property type="component" value="Unassembled WGS sequence"/>
</dbReference>
<dbReference type="GO" id="GO:0016874">
    <property type="term" value="F:ligase activity"/>
    <property type="evidence" value="ECO:0007669"/>
    <property type="project" value="UniProtKB-KW"/>
</dbReference>
<dbReference type="PROSITE" id="PS50237">
    <property type="entry name" value="HECT"/>
    <property type="match status" value="1"/>
</dbReference>
<dbReference type="FunFam" id="3.30.2410.10:FF:000011">
    <property type="entry name" value="Putative Ubiquitin-protein ligase E3C"/>
    <property type="match status" value="1"/>
</dbReference>
<dbReference type="Gene3D" id="3.90.1750.10">
    <property type="entry name" value="Hect, E3 ligase catalytic domains"/>
    <property type="match status" value="1"/>
</dbReference>
<organism evidence="6 7">
    <name type="scientific">Paramuricea clavata</name>
    <name type="common">Red gorgonian</name>
    <name type="synonym">Violescent sea-whip</name>
    <dbReference type="NCBI Taxonomy" id="317549"/>
    <lineage>
        <taxon>Eukaryota</taxon>
        <taxon>Metazoa</taxon>
        <taxon>Cnidaria</taxon>
        <taxon>Anthozoa</taxon>
        <taxon>Octocorallia</taxon>
        <taxon>Malacalcyonacea</taxon>
        <taxon>Plexauridae</taxon>
        <taxon>Paramuricea</taxon>
    </lineage>
</organism>
<dbReference type="OrthoDB" id="6019025at2759"/>
<sequence length="1064" mass="121933">MMFSSHDKTKKDAFVNRSKAARDQRNLGKQQEKAAVKIQAIVRSYLVIVKLRNQIRNETDNVLKSSARLTGVGLFQAIRRFLFIFQEDKDKERFHLICKTCLESMEDKNAKIWYIYPALTKDWALLWITQLKILLVICCRYLKKLKPASGSDSKLISIYLGMIAKFTDCNSWNISLIKGGEKWKPSLSLLCKSILVHLEKNEFYSSLRDLTLSGLCRNDPALRSTQLAAILTLSLRVAEGSGFNEKSMKLFQLNMMSIPGLFLHVTNLSPQTLDLVKQYTLFSRSLQFLNTGNNWSSVFETLRGNYSLCLLANLIYFIDIDKEAFKSNIPEFLSGVTKILADLRSFVSKDKSSLASWHPIFGWYKETCDSQLNSSIRHVTKQLQVLWKRSTIEVLFQSLPPLQLDAEKATAKNKAVDGRKKLLARLITGRFTSRQETNLSSPEVVQIRNTCVMFELVLNSLSQLKMDVLTGLSFNEEFLLRLLKFLQELGPDGGLSLILSYVSSESSQMSTSIQSLLILFCDCCSHLIPIVDDYEMYEQQKPFSLEDLTALSGFLNTLNYKLLWNRPRAKKNAEMVNLLDNTDNMLSSVYQLLMLIYDRDSRRRFTPENHWLIKELKISLFKSELSTGKPRAIEILQMIPHIVPHRERVKIFRNLVQQDKMSLGISNDQDDFSASCIFVKVRRNQLLEDGYKQLSKIPIQKLKATIKIKFVNEYGLDEAGIDQDGVFKEFLEETIKQAFNPQLNLFKLTENQRLYPSPTSCIHDNHLALFEFVGKMLGKAVYEGIVVDVPFAPFFLSLLLSRQHSALYSSIDELPSFDPDLYKNLNYVKNYEGDLTDLGLTFSFDEDFLGKVITHDLKPGGSCVDVTDENKISYIHLMAHYKMCVQLRDQSRAFFHGFREFIQHDWLGIFSGPELQKLISGDSTSLDVSDLRANTTYYGGYHNKHRVINWLWEIVEKDFNESEKSAFLKFVTSCSKPPLLGFAHLRPEFSIRCVETTDDEDEGDSVGSVVRGFFNIGRRKVSASRLPTSSTCFNLLKLPNYARKEILREKLRYAIQSHSGFELS</sequence>
<reference evidence="6" key="1">
    <citation type="submission" date="2020-04" db="EMBL/GenBank/DDBJ databases">
        <authorList>
            <person name="Alioto T."/>
            <person name="Alioto T."/>
            <person name="Gomez Garrido J."/>
        </authorList>
    </citation>
    <scope>NUCLEOTIDE SEQUENCE</scope>
    <source>
        <strain evidence="6">A484AB</strain>
    </source>
</reference>
<name>A0A7D9I0Q9_PARCT</name>
<dbReference type="GO" id="GO:0000209">
    <property type="term" value="P:protein polyubiquitination"/>
    <property type="evidence" value="ECO:0007669"/>
    <property type="project" value="InterPro"/>
</dbReference>
<keyword evidence="3" id="KW-0808">Transferase</keyword>